<name>A0A917LCH4_9NOCA</name>
<gene>
    <name evidence="1" type="ORF">GCM10007304_30240</name>
</gene>
<evidence type="ECO:0000313" key="1">
    <source>
        <dbReference type="EMBL" id="GGG14105.1"/>
    </source>
</evidence>
<protein>
    <submittedName>
        <fullName evidence="1">Uncharacterized protein</fullName>
    </submittedName>
</protein>
<reference evidence="1" key="2">
    <citation type="submission" date="2020-09" db="EMBL/GenBank/DDBJ databases">
        <authorList>
            <person name="Sun Q."/>
            <person name="Sedlacek I."/>
        </authorList>
    </citation>
    <scope>NUCLEOTIDE SEQUENCE</scope>
    <source>
        <strain evidence="1">CCM 7905</strain>
    </source>
</reference>
<accession>A0A917LCH4</accession>
<dbReference type="EMBL" id="BMCU01000003">
    <property type="protein sequence ID" value="GGG14105.1"/>
    <property type="molecule type" value="Genomic_DNA"/>
</dbReference>
<reference evidence="1" key="1">
    <citation type="journal article" date="2014" name="Int. J. Syst. Evol. Microbiol.">
        <title>Complete genome sequence of Corynebacterium casei LMG S-19264T (=DSM 44701T), isolated from a smear-ripened cheese.</title>
        <authorList>
            <consortium name="US DOE Joint Genome Institute (JGI-PGF)"/>
            <person name="Walter F."/>
            <person name="Albersmeier A."/>
            <person name="Kalinowski J."/>
            <person name="Ruckert C."/>
        </authorList>
    </citation>
    <scope>NUCLEOTIDE SEQUENCE</scope>
    <source>
        <strain evidence="1">CCM 7905</strain>
    </source>
</reference>
<organism evidence="1 2">
    <name type="scientific">Rhodococcoides trifolii</name>
    <dbReference type="NCBI Taxonomy" id="908250"/>
    <lineage>
        <taxon>Bacteria</taxon>
        <taxon>Bacillati</taxon>
        <taxon>Actinomycetota</taxon>
        <taxon>Actinomycetes</taxon>
        <taxon>Mycobacteriales</taxon>
        <taxon>Nocardiaceae</taxon>
        <taxon>Rhodococcoides</taxon>
    </lineage>
</organism>
<dbReference type="Proteomes" id="UP000654257">
    <property type="component" value="Unassembled WGS sequence"/>
</dbReference>
<dbReference type="RefSeq" id="WP_188545675.1">
    <property type="nucleotide sequence ID" value="NZ_BMCU01000003.1"/>
</dbReference>
<comment type="caution">
    <text evidence="1">The sequence shown here is derived from an EMBL/GenBank/DDBJ whole genome shotgun (WGS) entry which is preliminary data.</text>
</comment>
<keyword evidence="2" id="KW-1185">Reference proteome</keyword>
<evidence type="ECO:0000313" key="2">
    <source>
        <dbReference type="Proteomes" id="UP000654257"/>
    </source>
</evidence>
<sequence>MADTYLDTYTELYGIGGVDLQEFRTFVGATSKKSDDEIARVLLLSYELVNRFCGTRIAKVPQTVLNEAVLQVGQALYFRERDASDGRQNQYSTDGEYLSTLPRKDVMYFAYPLLRPFVGWF</sequence>
<proteinExistence type="predicted"/>
<dbReference type="AlphaFoldDB" id="A0A917LCH4"/>